<protein>
    <recommendedName>
        <fullName evidence="3">Protein FRA10AC1</fullName>
    </recommendedName>
</protein>
<feature type="compositionally biased region" description="Basic residues" evidence="1">
    <location>
        <begin position="160"/>
        <end position="183"/>
    </location>
</feature>
<feature type="region of interest" description="Disordered" evidence="1">
    <location>
        <begin position="160"/>
        <end position="227"/>
    </location>
</feature>
<dbReference type="GO" id="GO:0016791">
    <property type="term" value="F:phosphatase activity"/>
    <property type="evidence" value="ECO:0007669"/>
    <property type="project" value="TreeGrafter"/>
</dbReference>
<evidence type="ECO:0008006" key="3">
    <source>
        <dbReference type="Google" id="ProtNLM"/>
    </source>
</evidence>
<dbReference type="Pfam" id="PF09725">
    <property type="entry name" value="Fra10Ac1"/>
    <property type="match status" value="1"/>
</dbReference>
<organism evidence="2">
    <name type="scientific">Anopheles marajoara</name>
    <dbReference type="NCBI Taxonomy" id="58244"/>
    <lineage>
        <taxon>Eukaryota</taxon>
        <taxon>Metazoa</taxon>
        <taxon>Ecdysozoa</taxon>
        <taxon>Arthropoda</taxon>
        <taxon>Hexapoda</taxon>
        <taxon>Insecta</taxon>
        <taxon>Pterygota</taxon>
        <taxon>Neoptera</taxon>
        <taxon>Endopterygota</taxon>
        <taxon>Diptera</taxon>
        <taxon>Nematocera</taxon>
        <taxon>Culicoidea</taxon>
        <taxon>Culicidae</taxon>
        <taxon>Anophelinae</taxon>
        <taxon>Anopheles</taxon>
    </lineage>
</organism>
<dbReference type="InterPro" id="IPR019129">
    <property type="entry name" value="Folate-sensitive_fs_Fra10Ac1"/>
</dbReference>
<dbReference type="AlphaFoldDB" id="A0A2M4BX42"/>
<dbReference type="InterPro" id="IPR050645">
    <property type="entry name" value="Histidine_acid_phosphatase"/>
</dbReference>
<accession>A0A2M4BX42</accession>
<name>A0A2M4BX42_9DIPT</name>
<reference evidence="2" key="1">
    <citation type="submission" date="2018-01" db="EMBL/GenBank/DDBJ databases">
        <title>An insight into the sialome of Amazonian anophelines.</title>
        <authorList>
            <person name="Ribeiro J.M."/>
            <person name="Scarpassa V."/>
            <person name="Calvo E."/>
        </authorList>
    </citation>
    <scope>NUCLEOTIDE SEQUENCE</scope>
    <source>
        <tissue evidence="2">Salivary glands</tissue>
    </source>
</reference>
<dbReference type="PANTHER" id="PTHR11567">
    <property type="entry name" value="ACID PHOSPHATASE-RELATED"/>
    <property type="match status" value="1"/>
</dbReference>
<evidence type="ECO:0000256" key="1">
    <source>
        <dbReference type="SAM" id="MobiDB-lite"/>
    </source>
</evidence>
<dbReference type="EMBL" id="GGFJ01008509">
    <property type="protein sequence ID" value="MBW57650.1"/>
    <property type="molecule type" value="Transcribed_RNA"/>
</dbReference>
<sequence length="260" mass="30933">MYHRNLAHLNPYELHKHLINEYILTKPGAAKQLFQRDTSRDKTDHDVVRENHRFLWHSEPVDTWEKQLAKKYYDKLIKEYCIADLSRYKENKVALRWRIEKEVVSGKGQFRCGNRNCEEQDGLRSWEVNFGYLEHGEKKNALVKLRLCPKCSDKLNYHSKKREVKRMKKRERRALKASKHKPRAGSSSESSRERNTPEQEPTQEEPSGEPTDSPDRAEHVTSSEPQDFENNWTKGWCFTERILPMKFGYSYAFVCFYCRS</sequence>
<proteinExistence type="predicted"/>
<dbReference type="PANTHER" id="PTHR11567:SF25">
    <property type="entry name" value="PROTEIN FRA10AC1"/>
    <property type="match status" value="1"/>
</dbReference>
<evidence type="ECO:0000313" key="2">
    <source>
        <dbReference type="EMBL" id="MBW57650.1"/>
    </source>
</evidence>